<comment type="caution">
    <text evidence="3">The sequence shown here is derived from an EMBL/GenBank/DDBJ whole genome shotgun (WGS) entry which is preliminary data.</text>
</comment>
<dbReference type="InterPro" id="IPR000160">
    <property type="entry name" value="GGDEF_dom"/>
</dbReference>
<organism evidence="3 4">
    <name type="scientific">Sporosarcina siberiensis</name>
    <dbReference type="NCBI Taxonomy" id="1365606"/>
    <lineage>
        <taxon>Bacteria</taxon>
        <taxon>Bacillati</taxon>
        <taxon>Bacillota</taxon>
        <taxon>Bacilli</taxon>
        <taxon>Bacillales</taxon>
        <taxon>Caryophanaceae</taxon>
        <taxon>Sporosarcina</taxon>
    </lineage>
</organism>
<dbReference type="Proteomes" id="UP001597218">
    <property type="component" value="Unassembled WGS sequence"/>
</dbReference>
<dbReference type="EC" id="2.7.7.65" evidence="3"/>
<dbReference type="PANTHER" id="PTHR44757">
    <property type="entry name" value="DIGUANYLATE CYCLASE DGCP"/>
    <property type="match status" value="1"/>
</dbReference>
<evidence type="ECO:0000313" key="4">
    <source>
        <dbReference type="Proteomes" id="UP001597218"/>
    </source>
</evidence>
<protein>
    <submittedName>
        <fullName evidence="3">Diguanylate cyclase domain-containing protein</fullName>
        <ecNumber evidence="3">2.7.7.65</ecNumber>
    </submittedName>
</protein>
<dbReference type="RefSeq" id="WP_381536586.1">
    <property type="nucleotide sequence ID" value="NZ_JBHUGI010000015.1"/>
</dbReference>
<keyword evidence="3" id="KW-0808">Transferase</keyword>
<dbReference type="InterPro" id="IPR000700">
    <property type="entry name" value="PAS-assoc_C"/>
</dbReference>
<dbReference type="SUPFAM" id="SSF55785">
    <property type="entry name" value="PYP-like sensor domain (PAS domain)"/>
    <property type="match status" value="1"/>
</dbReference>
<sequence length="309" mass="35466">MSDSLSNSKGMETNCIPFGILKTVKKLLNQTSILITINSKGQLIDVNESFSSTFNYSLLEIHMQDYSLLHSGYHSEEFWKAKWACLDAGEQWSSDLCMRAKDGRVIWLRSSFVPIQNNKREIIGYLSISTDITEQKMYAKWKYIAHHDELTNLPNRRMLNNAIESMITRSNRMHRKMAVLYMDINEFKRVNDTYSHSVGDLLLQEVGNRLKIIPSLNRNVFHLSGDEFIVLIEDVHMMEKHILSIFNVFTNTFYIGTNEIKVSVSIGTSMYPDDCTDGTMLVNLADIAMYHSKSKGGNRYSSFKTSLIP</sequence>
<feature type="domain" description="PAC" evidence="1">
    <location>
        <begin position="92"/>
        <end position="144"/>
    </location>
</feature>
<dbReference type="NCBIfam" id="TIGR00229">
    <property type="entry name" value="sensory_box"/>
    <property type="match status" value="1"/>
</dbReference>
<dbReference type="Pfam" id="PF00990">
    <property type="entry name" value="GGDEF"/>
    <property type="match status" value="1"/>
</dbReference>
<proteinExistence type="predicted"/>
<dbReference type="SMART" id="SM00267">
    <property type="entry name" value="GGDEF"/>
    <property type="match status" value="1"/>
</dbReference>
<dbReference type="Gene3D" id="3.30.70.270">
    <property type="match status" value="1"/>
</dbReference>
<dbReference type="CDD" id="cd00130">
    <property type="entry name" value="PAS"/>
    <property type="match status" value="1"/>
</dbReference>
<dbReference type="PANTHER" id="PTHR44757:SF2">
    <property type="entry name" value="BIOFILM ARCHITECTURE MAINTENANCE PROTEIN MBAA"/>
    <property type="match status" value="1"/>
</dbReference>
<name>A0ABW4SE75_9BACL</name>
<evidence type="ECO:0000259" key="2">
    <source>
        <dbReference type="PROSITE" id="PS50887"/>
    </source>
</evidence>
<dbReference type="Pfam" id="PF13426">
    <property type="entry name" value="PAS_9"/>
    <property type="match status" value="1"/>
</dbReference>
<keyword evidence="4" id="KW-1185">Reference proteome</keyword>
<dbReference type="NCBIfam" id="TIGR00254">
    <property type="entry name" value="GGDEF"/>
    <property type="match status" value="1"/>
</dbReference>
<dbReference type="InterPro" id="IPR000014">
    <property type="entry name" value="PAS"/>
</dbReference>
<gene>
    <name evidence="3" type="ORF">ACFSFY_06970</name>
</gene>
<accession>A0ABW4SE75</accession>
<dbReference type="InterPro" id="IPR035965">
    <property type="entry name" value="PAS-like_dom_sf"/>
</dbReference>
<reference evidence="4" key="1">
    <citation type="journal article" date="2019" name="Int. J. Syst. Evol. Microbiol.">
        <title>The Global Catalogue of Microorganisms (GCM) 10K type strain sequencing project: providing services to taxonomists for standard genome sequencing and annotation.</title>
        <authorList>
            <consortium name="The Broad Institute Genomics Platform"/>
            <consortium name="The Broad Institute Genome Sequencing Center for Infectious Disease"/>
            <person name="Wu L."/>
            <person name="Ma J."/>
        </authorList>
    </citation>
    <scope>NUCLEOTIDE SEQUENCE [LARGE SCALE GENOMIC DNA]</scope>
    <source>
        <strain evidence="4">CGMCC 4.7177</strain>
    </source>
</reference>
<dbReference type="Gene3D" id="3.30.450.20">
    <property type="entry name" value="PAS domain"/>
    <property type="match status" value="1"/>
</dbReference>
<dbReference type="CDD" id="cd01949">
    <property type="entry name" value="GGDEF"/>
    <property type="match status" value="1"/>
</dbReference>
<dbReference type="InterPro" id="IPR043128">
    <property type="entry name" value="Rev_trsase/Diguanyl_cyclase"/>
</dbReference>
<dbReference type="PROSITE" id="PS50113">
    <property type="entry name" value="PAC"/>
    <property type="match status" value="1"/>
</dbReference>
<keyword evidence="3" id="KW-0548">Nucleotidyltransferase</keyword>
<dbReference type="GO" id="GO:0052621">
    <property type="term" value="F:diguanylate cyclase activity"/>
    <property type="evidence" value="ECO:0007669"/>
    <property type="project" value="UniProtKB-EC"/>
</dbReference>
<evidence type="ECO:0000259" key="1">
    <source>
        <dbReference type="PROSITE" id="PS50113"/>
    </source>
</evidence>
<dbReference type="EMBL" id="JBHUGI010000015">
    <property type="protein sequence ID" value="MFD1927802.1"/>
    <property type="molecule type" value="Genomic_DNA"/>
</dbReference>
<feature type="domain" description="GGDEF" evidence="2">
    <location>
        <begin position="175"/>
        <end position="305"/>
    </location>
</feature>
<dbReference type="InterPro" id="IPR029787">
    <property type="entry name" value="Nucleotide_cyclase"/>
</dbReference>
<dbReference type="SMART" id="SM00086">
    <property type="entry name" value="PAC"/>
    <property type="match status" value="1"/>
</dbReference>
<dbReference type="SUPFAM" id="SSF55073">
    <property type="entry name" value="Nucleotide cyclase"/>
    <property type="match status" value="1"/>
</dbReference>
<evidence type="ECO:0000313" key="3">
    <source>
        <dbReference type="EMBL" id="MFD1927802.1"/>
    </source>
</evidence>
<dbReference type="InterPro" id="IPR001610">
    <property type="entry name" value="PAC"/>
</dbReference>
<dbReference type="PROSITE" id="PS50887">
    <property type="entry name" value="GGDEF"/>
    <property type="match status" value="1"/>
</dbReference>
<dbReference type="InterPro" id="IPR052155">
    <property type="entry name" value="Biofilm_reg_signaling"/>
</dbReference>